<dbReference type="FunCoup" id="B3RRC8">
    <property type="interactions" value="2144"/>
</dbReference>
<dbReference type="GO" id="GO:0003697">
    <property type="term" value="F:single-stranded DNA binding"/>
    <property type="evidence" value="ECO:0007669"/>
    <property type="project" value="UniProtKB-UniRule"/>
</dbReference>
<evidence type="ECO:0000256" key="4">
    <source>
        <dbReference type="ARBA" id="ARBA00023242"/>
    </source>
</evidence>
<comment type="function">
    <text evidence="5">DNA-dependent RNA polymerase catalyzes the transcription of DNA into RNA using the four ribonucleoside triphosphates as substrates. Specific core component of RNA polymerase III which synthesizes small RNAs, such as 5S rRNA and tRNAs.</text>
</comment>
<keyword evidence="3 5" id="KW-0804">Transcription</keyword>
<dbReference type="HOGENOM" id="CLU_023294_1_1_1"/>
<evidence type="ECO:0000256" key="6">
    <source>
        <dbReference type="SAM" id="MobiDB-lite"/>
    </source>
</evidence>
<dbReference type="GeneID" id="6751532"/>
<dbReference type="Pfam" id="PF22536">
    <property type="entry name" value="WHD_POLR3C"/>
    <property type="match status" value="1"/>
</dbReference>
<dbReference type="CTD" id="6751532"/>
<comment type="subunit">
    <text evidence="5">Component of the RNA polymerase III (Pol III) complex consisting of 17 subunits.</text>
</comment>
<dbReference type="Pfam" id="PF20912">
    <property type="entry name" value="RPC3_helical"/>
    <property type="match status" value="1"/>
</dbReference>
<dbReference type="PANTHER" id="PTHR12949">
    <property type="entry name" value="RNA POLYMERASE III DNA DIRECTED -RELATED"/>
    <property type="match status" value="1"/>
</dbReference>
<evidence type="ECO:0000259" key="7">
    <source>
        <dbReference type="Pfam" id="PF08221"/>
    </source>
</evidence>
<dbReference type="EMBL" id="DS985243">
    <property type="protein sequence ID" value="EDV26855.1"/>
    <property type="molecule type" value="Genomic_DNA"/>
</dbReference>
<dbReference type="InterPro" id="IPR036388">
    <property type="entry name" value="WH-like_DNA-bd_sf"/>
</dbReference>
<accession>B3RRC8</accession>
<feature type="region of interest" description="Disordered" evidence="6">
    <location>
        <begin position="205"/>
        <end position="241"/>
    </location>
</feature>
<protein>
    <recommendedName>
        <fullName evidence="5">DNA-directed RNA polymerase III subunit RPC3</fullName>
        <shortName evidence="5">RNA polymerase III subunit C3</shortName>
    </recommendedName>
</protein>
<dbReference type="InterPro" id="IPR013197">
    <property type="entry name" value="RNA_pol_III_RPC82-rel_HTH"/>
</dbReference>
<dbReference type="OMA" id="GQYVVHM"/>
<evidence type="ECO:0000313" key="9">
    <source>
        <dbReference type="EMBL" id="EDV26855.1"/>
    </source>
</evidence>
<dbReference type="InterPro" id="IPR039748">
    <property type="entry name" value="RPC3"/>
</dbReference>
<gene>
    <name evidence="9" type="ORF">TRIADDRAFT_54190</name>
</gene>
<keyword evidence="10" id="KW-1185">Reference proteome</keyword>
<organism evidence="9 10">
    <name type="scientific">Trichoplax adhaerens</name>
    <name type="common">Trichoplax reptans</name>
    <dbReference type="NCBI Taxonomy" id="10228"/>
    <lineage>
        <taxon>Eukaryota</taxon>
        <taxon>Metazoa</taxon>
        <taxon>Placozoa</taxon>
        <taxon>Uniplacotomia</taxon>
        <taxon>Trichoplacea</taxon>
        <taxon>Trichoplacidae</taxon>
        <taxon>Trichoplax</taxon>
    </lineage>
</organism>
<reference evidence="9 10" key="1">
    <citation type="journal article" date="2008" name="Nature">
        <title>The Trichoplax genome and the nature of placozoans.</title>
        <authorList>
            <person name="Srivastava M."/>
            <person name="Begovic E."/>
            <person name="Chapman J."/>
            <person name="Putnam N.H."/>
            <person name="Hellsten U."/>
            <person name="Kawashima T."/>
            <person name="Kuo A."/>
            <person name="Mitros T."/>
            <person name="Salamov A."/>
            <person name="Carpenter M.L."/>
            <person name="Signorovitch A.Y."/>
            <person name="Moreno M.A."/>
            <person name="Kamm K."/>
            <person name="Grimwood J."/>
            <person name="Schmutz J."/>
            <person name="Shapiro H."/>
            <person name="Grigoriev I.V."/>
            <person name="Buss L.W."/>
            <person name="Schierwater B."/>
            <person name="Dellaporta S.L."/>
            <person name="Rokhsar D.S."/>
        </authorList>
    </citation>
    <scope>NUCLEOTIDE SEQUENCE [LARGE SCALE GENOMIC DNA]</scope>
    <source>
        <strain evidence="9 10">Grell-BS-1999</strain>
    </source>
</reference>
<dbReference type="Pfam" id="PF08221">
    <property type="entry name" value="HTH_9"/>
    <property type="match status" value="1"/>
</dbReference>
<dbReference type="InterPro" id="IPR055207">
    <property type="entry name" value="POLR3C_WHD"/>
</dbReference>
<feature type="domain" description="RNA polymerase III subunit RPC82-related helix-turn-helix" evidence="7">
    <location>
        <begin position="39"/>
        <end position="96"/>
    </location>
</feature>
<dbReference type="eggNOG" id="KOG2587">
    <property type="taxonomic scope" value="Eukaryota"/>
</dbReference>
<evidence type="ECO:0000259" key="8">
    <source>
        <dbReference type="Pfam" id="PF22536"/>
    </source>
</evidence>
<comment type="subcellular location">
    <subcellularLocation>
        <location evidence="1 5">Nucleus</location>
    </subcellularLocation>
</comment>
<evidence type="ECO:0000313" key="10">
    <source>
        <dbReference type="Proteomes" id="UP000009022"/>
    </source>
</evidence>
<dbReference type="Gene3D" id="1.10.10.10">
    <property type="entry name" value="Winged helix-like DNA-binding domain superfamily/Winged helix DNA-binding domain"/>
    <property type="match status" value="4"/>
</dbReference>
<name>B3RRC8_TRIAD</name>
<feature type="domain" description="DNA-directed RNA polymerase III subunit RPC3 winged-helix" evidence="8">
    <location>
        <begin position="346"/>
        <end position="421"/>
    </location>
</feature>
<dbReference type="RefSeq" id="XP_002110851.1">
    <property type="nucleotide sequence ID" value="XM_002110815.1"/>
</dbReference>
<proteinExistence type="inferred from homology"/>
<keyword evidence="2 5" id="KW-0240">DNA-directed RNA polymerase</keyword>
<dbReference type="Gene3D" id="6.10.140.1450">
    <property type="match status" value="1"/>
</dbReference>
<evidence type="ECO:0000256" key="3">
    <source>
        <dbReference type="ARBA" id="ARBA00023163"/>
    </source>
</evidence>
<evidence type="ECO:0000256" key="5">
    <source>
        <dbReference type="RuleBase" id="RU367076"/>
    </source>
</evidence>
<dbReference type="Proteomes" id="UP000009022">
    <property type="component" value="Unassembled WGS sequence"/>
</dbReference>
<keyword evidence="4 5" id="KW-0539">Nucleus</keyword>
<evidence type="ECO:0000256" key="1">
    <source>
        <dbReference type="ARBA" id="ARBA00004123"/>
    </source>
</evidence>
<dbReference type="KEGG" id="tad:TRIADDRAFT_54190"/>
<dbReference type="OrthoDB" id="272392at2759"/>
<dbReference type="STRING" id="10228.B3RRC8"/>
<dbReference type="GO" id="GO:0005666">
    <property type="term" value="C:RNA polymerase III complex"/>
    <property type="evidence" value="ECO:0000318"/>
    <property type="project" value="GO_Central"/>
</dbReference>
<evidence type="ECO:0000256" key="2">
    <source>
        <dbReference type="ARBA" id="ARBA00022478"/>
    </source>
</evidence>
<dbReference type="AlphaFoldDB" id="B3RRC8"/>
<comment type="similarity">
    <text evidence="5">Belongs to the eukaryotic RPC3/POLR3C RNA polymerase subunit family.</text>
</comment>
<dbReference type="InParanoid" id="B3RRC8"/>
<dbReference type="PhylomeDB" id="B3RRC8"/>
<dbReference type="PANTHER" id="PTHR12949:SF0">
    <property type="entry name" value="DNA-DIRECTED RNA POLYMERASE III SUBUNIT RPC3"/>
    <property type="match status" value="1"/>
</dbReference>
<sequence>MVNAVGLYGKKLVEIRPIFPNRVLNLLHYCPMSDINLCVIKLARLLFGEVVEHVVSCLAQKGGAPLRDIIQRSKLSKDEVKNSLCILLQHDLIDYTLSNTNGYLYRLKIDRILLCNRYPRYIYASKFLFGDIAELIVEEILLNGQIIKNELLDQIKSRLADIVEKDNTPPDPTEVDTAFDELARNNFIIEVGGGRMLVKSEVEQVDKMTPTTNNKPSEEVSTPKKGNKRQRSEDIPSAPVSKRLHLEEGTNEINYMMIVEVIGKKYDSIAAAIMRSMLELDANPQESDIITNAVRLKEIKSHLPKEVNVTKSILEEYLTILYEDKQLNTGDPDILHIFSEIVKRTLECLVQQRFGSNFGRIFRIIVHKKSLEQKKICDMAMLPSKDAKAILYTLMVEKFIRMQEIPRSLDCVASKTFHLFSLDILDTCTVVLSRSYKAIANSIIRRDWEVNSNRQREMRLLDKSERLKTMKKSVLANTDGNVSIDETIRELEESITPIESQQLKILREKFDR</sequence>